<dbReference type="WBParaSite" id="EgrG_000581600">
    <property type="protein sequence ID" value="EgrG_000581600"/>
    <property type="gene ID" value="EgrG_000581600"/>
</dbReference>
<evidence type="ECO:0000256" key="2">
    <source>
        <dbReference type="SAM" id="MobiDB-lite"/>
    </source>
</evidence>
<dbReference type="PANTHER" id="PTHR19305:SF9">
    <property type="entry name" value="SYNAPTOSOMAL-ASSOCIATED PROTEIN 29"/>
    <property type="match status" value="1"/>
</dbReference>
<dbReference type="CDD" id="cd15856">
    <property type="entry name" value="SNARE_SNAP29C"/>
    <property type="match status" value="1"/>
</dbReference>
<evidence type="ECO:0000259" key="3">
    <source>
        <dbReference type="PROSITE" id="PS50192"/>
    </source>
</evidence>
<dbReference type="GO" id="GO:0098793">
    <property type="term" value="C:presynapse"/>
    <property type="evidence" value="ECO:0007669"/>
    <property type="project" value="GOC"/>
</dbReference>
<dbReference type="OrthoDB" id="18679at2759"/>
<proteinExistence type="inferred from homology"/>
<reference evidence="4" key="2">
    <citation type="submission" date="2014-06" db="EMBL/GenBank/DDBJ databases">
        <authorList>
            <person name="Aslett M."/>
        </authorList>
    </citation>
    <scope>NUCLEOTIDE SEQUENCE</scope>
</reference>
<dbReference type="SUPFAM" id="SSF58038">
    <property type="entry name" value="SNARE fusion complex"/>
    <property type="match status" value="2"/>
</dbReference>
<dbReference type="Proteomes" id="UP000492820">
    <property type="component" value="Unassembled WGS sequence"/>
</dbReference>
<evidence type="ECO:0000313" key="5">
    <source>
        <dbReference type="Proteomes" id="UP000492820"/>
    </source>
</evidence>
<dbReference type="GO" id="GO:0005886">
    <property type="term" value="C:plasma membrane"/>
    <property type="evidence" value="ECO:0007669"/>
    <property type="project" value="TreeGrafter"/>
</dbReference>
<dbReference type="SMART" id="SM00397">
    <property type="entry name" value="t_SNARE"/>
    <property type="match status" value="2"/>
</dbReference>
<dbReference type="Gene3D" id="1.20.5.110">
    <property type="match status" value="2"/>
</dbReference>
<dbReference type="GO" id="GO:0016082">
    <property type="term" value="P:synaptic vesicle priming"/>
    <property type="evidence" value="ECO:0007669"/>
    <property type="project" value="TreeGrafter"/>
</dbReference>
<feature type="region of interest" description="Disordered" evidence="2">
    <location>
        <begin position="111"/>
        <end position="165"/>
    </location>
</feature>
<organism evidence="4">
    <name type="scientific">Echinococcus granulosus</name>
    <name type="common">Hydatid tapeworm</name>
    <dbReference type="NCBI Taxonomy" id="6210"/>
    <lineage>
        <taxon>Eukaryota</taxon>
        <taxon>Metazoa</taxon>
        <taxon>Spiralia</taxon>
        <taxon>Lophotrochozoa</taxon>
        <taxon>Platyhelminthes</taxon>
        <taxon>Cestoda</taxon>
        <taxon>Eucestoda</taxon>
        <taxon>Cyclophyllidea</taxon>
        <taxon>Taeniidae</taxon>
        <taxon>Echinococcus</taxon>
        <taxon>Echinococcus granulosus group</taxon>
    </lineage>
</organism>
<dbReference type="GO" id="GO:0005484">
    <property type="term" value="F:SNAP receptor activity"/>
    <property type="evidence" value="ECO:0007669"/>
    <property type="project" value="TreeGrafter"/>
</dbReference>
<dbReference type="PROSITE" id="PS50192">
    <property type="entry name" value="T_SNARE"/>
    <property type="match status" value="1"/>
</dbReference>
<dbReference type="PANTHER" id="PTHR19305">
    <property type="entry name" value="SYNAPTOSOMAL ASSOCIATED PROTEIN"/>
    <property type="match status" value="1"/>
</dbReference>
<dbReference type="EMBL" id="LK028578">
    <property type="protein sequence ID" value="CDS18070.1"/>
    <property type="molecule type" value="Genomic_DNA"/>
</dbReference>
<sequence length="265" mass="29809">MSKNPFDEEPSSWDSGPHTTNPFDKKYANCDNNLAFATPQSRTLASQQRALDIMSHSEHIGISTLEELSEQGEKLDRAERRLHQIGELQKDSQKSVNALNSWWRGWFSKKSAPGCTAEPTKVEAAAPVTRDQPAPAASYLSQNARSVPPPSSQSFPQSQTTQPRSQFDVNMDLMSSGMSRLRDMATAMNAELKAQNQQLDRMEPALSSVSDTMTTQNRQMKTLLGVKSSHCDYTYSSYITLPIWQFPYLFVCWGKCFIVMQFGFF</sequence>
<dbReference type="AlphaFoldDB" id="A0A068WE92"/>
<feature type="compositionally biased region" description="Low complexity" evidence="2">
    <location>
        <begin position="152"/>
        <end position="165"/>
    </location>
</feature>
<dbReference type="GO" id="GO:0031629">
    <property type="term" value="P:synaptic vesicle fusion to presynaptic active zone membrane"/>
    <property type="evidence" value="ECO:0007669"/>
    <property type="project" value="TreeGrafter"/>
</dbReference>
<accession>A0A068WE92</accession>
<reference evidence="6" key="3">
    <citation type="submission" date="2020-10" db="UniProtKB">
        <authorList>
            <consortium name="WormBaseParasite"/>
        </authorList>
    </citation>
    <scope>IDENTIFICATION</scope>
</reference>
<protein>
    <submittedName>
        <fullName evidence="4 6">Synaptosomal associated protein 29</fullName>
    </submittedName>
</protein>
<comment type="similarity">
    <text evidence="1">Belongs to the SNAP-25 family.</text>
</comment>
<evidence type="ECO:0000256" key="1">
    <source>
        <dbReference type="ARBA" id="ARBA00009480"/>
    </source>
</evidence>
<gene>
    <name evidence="6" type="primary">EGR_03695</name>
    <name evidence="4" type="ORF">EgrG_000581600</name>
</gene>
<dbReference type="GO" id="GO:0031201">
    <property type="term" value="C:SNARE complex"/>
    <property type="evidence" value="ECO:0007669"/>
    <property type="project" value="TreeGrafter"/>
</dbReference>
<dbReference type="GO" id="GO:0019905">
    <property type="term" value="F:syntaxin binding"/>
    <property type="evidence" value="ECO:0007669"/>
    <property type="project" value="TreeGrafter"/>
</dbReference>
<feature type="region of interest" description="Disordered" evidence="2">
    <location>
        <begin position="1"/>
        <end position="26"/>
    </location>
</feature>
<dbReference type="InterPro" id="IPR000727">
    <property type="entry name" value="T_SNARE_dom"/>
</dbReference>
<reference evidence="4 5" key="1">
    <citation type="journal article" date="2013" name="Nature">
        <title>The genomes of four tapeworm species reveal adaptations to parasitism.</title>
        <authorList>
            <person name="Tsai I.J."/>
            <person name="Zarowiecki M."/>
            <person name="Holroyd N."/>
            <person name="Garciarrubio A."/>
            <person name="Sanchez-Flores A."/>
            <person name="Brooks K.L."/>
            <person name="Tracey A."/>
            <person name="Bobes R.J."/>
            <person name="Fragoso G."/>
            <person name="Sciutto E."/>
            <person name="Aslett M."/>
            <person name="Beasley H."/>
            <person name="Bennett H.M."/>
            <person name="Cai J."/>
            <person name="Camicia F."/>
            <person name="Clark R."/>
            <person name="Cucher M."/>
            <person name="De Silva N."/>
            <person name="Day T.A."/>
            <person name="Deplazes P."/>
            <person name="Estrada K."/>
            <person name="Fernandez C."/>
            <person name="Holland P.W."/>
            <person name="Hou J."/>
            <person name="Hu S."/>
            <person name="Huckvale T."/>
            <person name="Hung S.S."/>
            <person name="Kamenetzky L."/>
            <person name="Keane J.A."/>
            <person name="Kiss F."/>
            <person name="Koziol U."/>
            <person name="Lambert O."/>
            <person name="Liu K."/>
            <person name="Luo X."/>
            <person name="Luo Y."/>
            <person name="Macchiaroli N."/>
            <person name="Nichol S."/>
            <person name="Paps J."/>
            <person name="Parkinson J."/>
            <person name="Pouchkina-Stantcheva N."/>
            <person name="Riddiford N."/>
            <person name="Rosenzvit M."/>
            <person name="Salinas G."/>
            <person name="Wasmuth J.D."/>
            <person name="Zamanian M."/>
            <person name="Zheng Y."/>
            <person name="Cai X."/>
            <person name="Soberon X."/>
            <person name="Olson P.D."/>
            <person name="Laclette J.P."/>
            <person name="Brehm K."/>
            <person name="Berriman M."/>
            <person name="Garciarrubio A."/>
            <person name="Bobes R.J."/>
            <person name="Fragoso G."/>
            <person name="Sanchez-Flores A."/>
            <person name="Estrada K."/>
            <person name="Cevallos M.A."/>
            <person name="Morett E."/>
            <person name="Gonzalez V."/>
            <person name="Portillo T."/>
            <person name="Ochoa-Leyva A."/>
            <person name="Jose M.V."/>
            <person name="Sciutto E."/>
            <person name="Landa A."/>
            <person name="Jimenez L."/>
            <person name="Valdes V."/>
            <person name="Carrero J.C."/>
            <person name="Larralde C."/>
            <person name="Morales-Montor J."/>
            <person name="Limon-Lason J."/>
            <person name="Soberon X."/>
            <person name="Laclette J.P."/>
        </authorList>
    </citation>
    <scope>NUCLEOTIDE SEQUENCE [LARGE SCALE GENOMIC DNA]</scope>
</reference>
<feature type="compositionally biased region" description="Polar residues" evidence="2">
    <location>
        <begin position="12"/>
        <end position="22"/>
    </location>
</feature>
<evidence type="ECO:0000313" key="6">
    <source>
        <dbReference type="WBParaSite" id="EgrG_000581600"/>
    </source>
</evidence>
<name>A0A068WE92_ECHGR</name>
<feature type="domain" description="T-SNARE coiled-coil homology" evidence="3">
    <location>
        <begin position="161"/>
        <end position="223"/>
    </location>
</feature>
<evidence type="ECO:0000313" key="4">
    <source>
        <dbReference type="EMBL" id="CDS18070.1"/>
    </source>
</evidence>